<dbReference type="Proteomes" id="UP000593572">
    <property type="component" value="Unassembled WGS sequence"/>
</dbReference>
<accession>A0A7J8M5A7</accession>
<keyword evidence="6" id="KW-1185">Reference proteome</keyword>
<keyword evidence="1" id="KW-0677">Repeat</keyword>
<evidence type="ECO:0000256" key="3">
    <source>
        <dbReference type="PROSITE-ProRule" id="PRU00339"/>
    </source>
</evidence>
<feature type="repeat" description="TPR" evidence="3">
    <location>
        <begin position="184"/>
        <end position="217"/>
    </location>
</feature>
<dbReference type="InterPro" id="IPR044534">
    <property type="entry name" value="TTL1-4"/>
</dbReference>
<dbReference type="AlphaFoldDB" id="A0A7J8M5A7"/>
<dbReference type="SMART" id="SM00028">
    <property type="entry name" value="TPR"/>
    <property type="match status" value="8"/>
</dbReference>
<dbReference type="InterPro" id="IPR019734">
    <property type="entry name" value="TPR_rpt"/>
</dbReference>
<dbReference type="Pfam" id="PF13432">
    <property type="entry name" value="TPR_16"/>
    <property type="match status" value="1"/>
</dbReference>
<evidence type="ECO:0000313" key="6">
    <source>
        <dbReference type="Proteomes" id="UP000593572"/>
    </source>
</evidence>
<dbReference type="EMBL" id="JABEZX010000007">
    <property type="protein sequence ID" value="MBA0559722.1"/>
    <property type="molecule type" value="Genomic_DNA"/>
</dbReference>
<protein>
    <submittedName>
        <fullName evidence="5">Uncharacterized protein</fullName>
    </submittedName>
</protein>
<dbReference type="InterPro" id="IPR013105">
    <property type="entry name" value="TPR_2"/>
</dbReference>
<gene>
    <name evidence="5" type="ORF">Golob_016671</name>
</gene>
<dbReference type="PROSITE" id="PS50005">
    <property type="entry name" value="TPR"/>
    <property type="match status" value="2"/>
</dbReference>
<evidence type="ECO:0000256" key="4">
    <source>
        <dbReference type="SAM" id="MobiDB-lite"/>
    </source>
</evidence>
<dbReference type="InterPro" id="IPR011990">
    <property type="entry name" value="TPR-like_helical_dom_sf"/>
</dbReference>
<comment type="caution">
    <text evidence="5">The sequence shown here is derived from an EMBL/GenBank/DDBJ whole genome shotgun (WGS) entry which is preliminary data.</text>
</comment>
<keyword evidence="2 3" id="KW-0802">TPR repeat</keyword>
<sequence length="548" mass="61792">MGANSLEKKSRSGFWSTVFGRCKCWPRRMSISTGSIPNQNNNNVKTSNWNTRWGRRNVDQGLDGGSYLKSPPNHSMLVIVHQQNQVCKPPVESTRIKTTNQRKAPKEAISISGELESMIMDYQKIKGNNSNLVRASSGNFMLYGHLGNLRQPVEGENKKEDNKVEEKPEPPSLQCKALATRRDSEKLKNLGNIDYNKGNFGEALSLYEAAIAIDPFKASYRTYRSAALEASGRILEAVSECREAIRIEPRYHRAHHRLGNLYIRLGEVEKAMYHLKRAGPEADSDHIAKAKTLQERINKCTEAKRLRTWNVLVKETDSAIKAGADSSPFVTWVLFFVKMYAFKAEALLKLHRHQEANETLLQGPKYNDEDCIKHFGPIGNANLLVVQAKVDMALGRFDDALAAMERAVRLDSNSKEANSVMSKARALATFETVGNEHFKTSNFYDACISYGEGLVHDPRNSVLLLNRAICYSKLGQDELAIEDCTRALSVRPGYTKARLKRAHCNSKLERWEASIEDYEILKKETPNDEEVKQGLSKARRQLKNKKTG</sequence>
<reference evidence="5 6" key="1">
    <citation type="journal article" date="2019" name="Genome Biol. Evol.">
        <title>Insights into the evolution of the New World diploid cottons (Gossypium, subgenus Houzingenia) based on genome sequencing.</title>
        <authorList>
            <person name="Grover C.E."/>
            <person name="Arick M.A. 2nd"/>
            <person name="Thrash A."/>
            <person name="Conover J.L."/>
            <person name="Sanders W.S."/>
            <person name="Peterson D.G."/>
            <person name="Frelichowski J.E."/>
            <person name="Scheffler J.A."/>
            <person name="Scheffler B.E."/>
            <person name="Wendel J.F."/>
        </authorList>
    </citation>
    <scope>NUCLEOTIDE SEQUENCE [LARGE SCALE GENOMIC DNA]</scope>
    <source>
        <strain evidence="5">157</strain>
        <tissue evidence="5">Leaf</tissue>
    </source>
</reference>
<dbReference type="SUPFAM" id="SSF48452">
    <property type="entry name" value="TPR-like"/>
    <property type="match status" value="2"/>
</dbReference>
<feature type="region of interest" description="Disordered" evidence="4">
    <location>
        <begin position="151"/>
        <end position="171"/>
    </location>
</feature>
<feature type="compositionally biased region" description="Basic and acidic residues" evidence="4">
    <location>
        <begin position="153"/>
        <end position="169"/>
    </location>
</feature>
<evidence type="ECO:0000313" key="5">
    <source>
        <dbReference type="EMBL" id="MBA0559722.1"/>
    </source>
</evidence>
<feature type="region of interest" description="Disordered" evidence="4">
    <location>
        <begin position="529"/>
        <end position="548"/>
    </location>
</feature>
<dbReference type="Pfam" id="PF07719">
    <property type="entry name" value="TPR_2"/>
    <property type="match status" value="1"/>
</dbReference>
<feature type="compositionally biased region" description="Basic residues" evidence="4">
    <location>
        <begin position="537"/>
        <end position="548"/>
    </location>
</feature>
<dbReference type="PANTHER" id="PTHR46050:SF7">
    <property type="entry name" value="TETRATRICOPEPTIDE REPEAT (TPR)-LIKE SUPERFAMILY PROTEIN"/>
    <property type="match status" value="1"/>
</dbReference>
<feature type="repeat" description="TPR" evidence="3">
    <location>
        <begin position="381"/>
        <end position="414"/>
    </location>
</feature>
<evidence type="ECO:0000256" key="1">
    <source>
        <dbReference type="ARBA" id="ARBA00022737"/>
    </source>
</evidence>
<evidence type="ECO:0000256" key="2">
    <source>
        <dbReference type="ARBA" id="ARBA00022803"/>
    </source>
</evidence>
<dbReference type="Pfam" id="PF00515">
    <property type="entry name" value="TPR_1"/>
    <property type="match status" value="1"/>
</dbReference>
<dbReference type="Gene3D" id="1.25.40.10">
    <property type="entry name" value="Tetratricopeptide repeat domain"/>
    <property type="match status" value="1"/>
</dbReference>
<dbReference type="Pfam" id="PF14559">
    <property type="entry name" value="TPR_19"/>
    <property type="match status" value="1"/>
</dbReference>
<proteinExistence type="predicted"/>
<dbReference type="GO" id="GO:0005737">
    <property type="term" value="C:cytoplasm"/>
    <property type="evidence" value="ECO:0007669"/>
    <property type="project" value="TreeGrafter"/>
</dbReference>
<name>A0A7J8M5A7_9ROSI</name>
<dbReference type="PANTHER" id="PTHR46050">
    <property type="entry name" value="TPR REPEAT-CONTAINING THIOREDOXIN"/>
    <property type="match status" value="1"/>
</dbReference>
<organism evidence="5 6">
    <name type="scientific">Gossypium lobatum</name>
    <dbReference type="NCBI Taxonomy" id="34289"/>
    <lineage>
        <taxon>Eukaryota</taxon>
        <taxon>Viridiplantae</taxon>
        <taxon>Streptophyta</taxon>
        <taxon>Embryophyta</taxon>
        <taxon>Tracheophyta</taxon>
        <taxon>Spermatophyta</taxon>
        <taxon>Magnoliopsida</taxon>
        <taxon>eudicotyledons</taxon>
        <taxon>Gunneridae</taxon>
        <taxon>Pentapetalae</taxon>
        <taxon>rosids</taxon>
        <taxon>malvids</taxon>
        <taxon>Malvales</taxon>
        <taxon>Malvaceae</taxon>
        <taxon>Malvoideae</taxon>
        <taxon>Gossypium</taxon>
    </lineage>
</organism>